<dbReference type="SUPFAM" id="SSF81321">
    <property type="entry name" value="Family A G protein-coupled receptor-like"/>
    <property type="match status" value="1"/>
</dbReference>
<evidence type="ECO:0000256" key="1">
    <source>
        <dbReference type="ARBA" id="ARBA00004141"/>
    </source>
</evidence>
<evidence type="ECO:0000256" key="3">
    <source>
        <dbReference type="ARBA" id="ARBA00022989"/>
    </source>
</evidence>
<keyword evidence="2 9" id="KW-0812">Transmembrane</keyword>
<feature type="transmembrane region" description="Helical" evidence="9">
    <location>
        <begin position="201"/>
        <end position="220"/>
    </location>
</feature>
<keyword evidence="3 9" id="KW-1133">Transmembrane helix</keyword>
<evidence type="ECO:0000256" key="6">
    <source>
        <dbReference type="ARBA" id="ARBA00023170"/>
    </source>
</evidence>
<dbReference type="Proteomes" id="UP000515159">
    <property type="component" value="Chromosome 1"/>
</dbReference>
<keyword evidence="5 9" id="KW-0472">Membrane</keyword>
<dbReference type="KEGG" id="gsh:117367384"/>
<proteinExistence type="predicted"/>
<comment type="subcellular location">
    <subcellularLocation>
        <location evidence="1">Membrane</location>
        <topology evidence="1">Multi-pass membrane protein</topology>
    </subcellularLocation>
</comment>
<feature type="transmembrane region" description="Helical" evidence="9">
    <location>
        <begin position="241"/>
        <end position="258"/>
    </location>
</feature>
<gene>
    <name evidence="12" type="primary">LOC117367384</name>
</gene>
<feature type="transmembrane region" description="Helical" evidence="9">
    <location>
        <begin position="278"/>
        <end position="302"/>
    </location>
</feature>
<dbReference type="GO" id="GO:0004930">
    <property type="term" value="F:G protein-coupled receptor activity"/>
    <property type="evidence" value="ECO:0007669"/>
    <property type="project" value="UniProtKB-KW"/>
</dbReference>
<evidence type="ECO:0000256" key="9">
    <source>
        <dbReference type="SAM" id="Phobius"/>
    </source>
</evidence>
<dbReference type="InterPro" id="IPR017452">
    <property type="entry name" value="GPCR_Rhodpsn_7TM"/>
</dbReference>
<feature type="transmembrane region" description="Helical" evidence="9">
    <location>
        <begin position="36"/>
        <end position="58"/>
    </location>
</feature>
<sequence length="394" mass="44054">MRDHHFRTMNSSQYLFSAGGLQSSEASRDLALLLPLLLALVGLVGFAGNLLLLAVLLYELRKGKGSAVNVLLAHLCSADLLLVSLCLPVRVVTGARQSWVLGALVCRTADWFLHGCLVAKSFTLAAVGQARYRQVVTPPKFLRLDRRQLAGLLLFIWSLAFLLPLPHLLFSRTERDQERTFCNFEVPPYASNFMNVFSKTYPLLVFALPAAFTVSCYVRALRRRKERRNRAPNPRHLSRKITSMLLGVSLAFDAMWLPEWVVWTWARHGPLGHLQPHVALMVWAQVVLFLNSTVNPGVFLALSDEFREGFGNVWLAVRCKQPGRDLDLAGAGEKGAEMVAGGTPPLRDLQTAPATSSLKEEKVLPDVEHFWQDRRNTTAGEENDPMPWEHQEGP</sequence>
<keyword evidence="11" id="KW-1185">Reference proteome</keyword>
<evidence type="ECO:0000256" key="4">
    <source>
        <dbReference type="ARBA" id="ARBA00023040"/>
    </source>
</evidence>
<evidence type="ECO:0000313" key="11">
    <source>
        <dbReference type="Proteomes" id="UP000515159"/>
    </source>
</evidence>
<dbReference type="RefSeq" id="XP_033815754.1">
    <property type="nucleotide sequence ID" value="XM_033959863.1"/>
</dbReference>
<dbReference type="OrthoDB" id="9009799at2759"/>
<dbReference type="PANTHER" id="PTHR45695:SF21">
    <property type="entry name" value="G-PROTEIN COUPLED RECEPTOR 151-RELATED"/>
    <property type="match status" value="1"/>
</dbReference>
<name>A0A6P8SBY5_GEOSA</name>
<dbReference type="GeneID" id="117367384"/>
<feature type="transmembrane region" description="Helical" evidence="9">
    <location>
        <begin position="149"/>
        <end position="170"/>
    </location>
</feature>
<evidence type="ECO:0000256" key="5">
    <source>
        <dbReference type="ARBA" id="ARBA00023136"/>
    </source>
</evidence>
<keyword evidence="4" id="KW-0297">G-protein coupled receptor</keyword>
<dbReference type="InParanoid" id="A0A6P8SBY5"/>
<feature type="transmembrane region" description="Helical" evidence="9">
    <location>
        <begin position="111"/>
        <end position="128"/>
    </location>
</feature>
<dbReference type="Gene3D" id="1.20.1070.10">
    <property type="entry name" value="Rhodopsin 7-helix transmembrane proteins"/>
    <property type="match status" value="1"/>
</dbReference>
<dbReference type="PROSITE" id="PS50262">
    <property type="entry name" value="G_PROTEIN_RECEP_F1_2"/>
    <property type="match status" value="1"/>
</dbReference>
<dbReference type="PRINTS" id="PR00237">
    <property type="entry name" value="GPCRRHODOPSN"/>
</dbReference>
<reference evidence="12" key="1">
    <citation type="submission" date="2025-08" db="UniProtKB">
        <authorList>
            <consortium name="RefSeq"/>
        </authorList>
    </citation>
    <scope>IDENTIFICATION</scope>
</reference>
<evidence type="ECO:0000256" key="7">
    <source>
        <dbReference type="ARBA" id="ARBA00023224"/>
    </source>
</evidence>
<dbReference type="PANTHER" id="PTHR45695">
    <property type="entry name" value="LEUCOKININ RECEPTOR-RELATED"/>
    <property type="match status" value="1"/>
</dbReference>
<feature type="region of interest" description="Disordered" evidence="8">
    <location>
        <begin position="373"/>
        <end position="394"/>
    </location>
</feature>
<evidence type="ECO:0000259" key="10">
    <source>
        <dbReference type="PROSITE" id="PS50262"/>
    </source>
</evidence>
<evidence type="ECO:0000313" key="12">
    <source>
        <dbReference type="RefSeq" id="XP_033815754.1"/>
    </source>
</evidence>
<keyword evidence="6" id="KW-0675">Receptor</keyword>
<accession>A0A6P8SBY5</accession>
<feature type="transmembrane region" description="Helical" evidence="9">
    <location>
        <begin position="70"/>
        <end position="91"/>
    </location>
</feature>
<feature type="domain" description="G-protein coupled receptors family 1 profile" evidence="10">
    <location>
        <begin position="48"/>
        <end position="299"/>
    </location>
</feature>
<dbReference type="GO" id="GO:0005886">
    <property type="term" value="C:plasma membrane"/>
    <property type="evidence" value="ECO:0007669"/>
    <property type="project" value="TreeGrafter"/>
</dbReference>
<dbReference type="InterPro" id="IPR000276">
    <property type="entry name" value="GPCR_Rhodpsn"/>
</dbReference>
<evidence type="ECO:0000256" key="8">
    <source>
        <dbReference type="SAM" id="MobiDB-lite"/>
    </source>
</evidence>
<organism evidence="11 12">
    <name type="scientific">Geotrypetes seraphini</name>
    <name type="common">Gaboon caecilian</name>
    <name type="synonym">Caecilia seraphini</name>
    <dbReference type="NCBI Taxonomy" id="260995"/>
    <lineage>
        <taxon>Eukaryota</taxon>
        <taxon>Metazoa</taxon>
        <taxon>Chordata</taxon>
        <taxon>Craniata</taxon>
        <taxon>Vertebrata</taxon>
        <taxon>Euteleostomi</taxon>
        <taxon>Amphibia</taxon>
        <taxon>Gymnophiona</taxon>
        <taxon>Geotrypetes</taxon>
    </lineage>
</organism>
<keyword evidence="7" id="KW-0807">Transducer</keyword>
<dbReference type="Pfam" id="PF00001">
    <property type="entry name" value="7tm_1"/>
    <property type="match status" value="1"/>
</dbReference>
<dbReference type="AlphaFoldDB" id="A0A6P8SBY5"/>
<protein>
    <submittedName>
        <fullName evidence="12">G-protein coupled receptor 151-like</fullName>
    </submittedName>
</protein>
<evidence type="ECO:0000256" key="2">
    <source>
        <dbReference type="ARBA" id="ARBA00022692"/>
    </source>
</evidence>